<evidence type="ECO:0000313" key="3">
    <source>
        <dbReference type="EMBL" id="STJ16475.1"/>
    </source>
</evidence>
<gene>
    <name evidence="3" type="primary">yjjQ</name>
    <name evidence="3" type="ORF">NCTC9081_01863</name>
</gene>
<accession>A0A376VYM1</accession>
<sequence>MLPGCCKNGIVISKIPVMQAGLKEVMRTHFPEYEIISSASAEDLTLLQLRRSGLVIADLAGESEDPRSVCEHYYSLISQYREIHWVFMVSRSWYSQAVELLMCPTATLLSDVEPIENLVKTVRSGNTHAERISAMLTSPAMTETHDFSYRSVILTLSERKVLRLLGKGWGINQIASLLKKSNKTISAQKNSAMRRLAIHSNAEMYAWINSAQSARELNLPSVYGDAAEWKHSRIKKRNVALIEKCVMSSIGIESLFRKFAGNPYKLHTYTSQESFQDAMSRISFAAVIFSFSAMRSARREGLSCLTELAIKFPRTRRLVIADDDIEARLIGSLSPSPLDGVLSKASTLEIFHQELFLSLNGVRQATDRLNNQWYINQSRTLSPTEREILRFMSRGYSMTQIAEQLKRNIKTIRAHKFNVMSKLGVSSDAGLLEAADILLCMRHCETSNVLHPY</sequence>
<dbReference type="Gene3D" id="1.10.10.10">
    <property type="entry name" value="Winged helix-like DNA-binding domain superfamily/Winged helix DNA-binding domain"/>
    <property type="match status" value="2"/>
</dbReference>
<dbReference type="NCBIfam" id="NF008548">
    <property type="entry name" value="PRK11475.1"/>
    <property type="match status" value="1"/>
</dbReference>
<dbReference type="EMBL" id="UGCV01000008">
    <property type="protein sequence ID" value="STJ16475.1"/>
    <property type="molecule type" value="Genomic_DNA"/>
</dbReference>
<dbReference type="Pfam" id="PF00196">
    <property type="entry name" value="GerE"/>
    <property type="match status" value="2"/>
</dbReference>
<dbReference type="GO" id="GO:0006355">
    <property type="term" value="P:regulation of DNA-templated transcription"/>
    <property type="evidence" value="ECO:0007669"/>
    <property type="project" value="InterPro"/>
</dbReference>
<dbReference type="PANTHER" id="PTHR43214:SF31">
    <property type="entry name" value="TRANSCRIPTIONAL ACTIVATOR PROTEIN BGLJ"/>
    <property type="match status" value="1"/>
</dbReference>
<dbReference type="CDD" id="cd06170">
    <property type="entry name" value="LuxR_C_like"/>
    <property type="match status" value="2"/>
</dbReference>
<dbReference type="PROSITE" id="PS50043">
    <property type="entry name" value="HTH_LUXR_2"/>
    <property type="match status" value="2"/>
</dbReference>
<dbReference type="SMART" id="SM00421">
    <property type="entry name" value="HTH_LUXR"/>
    <property type="match status" value="2"/>
</dbReference>
<feature type="domain" description="HTH luxR-type" evidence="2">
    <location>
        <begin position="374"/>
        <end position="439"/>
    </location>
</feature>
<dbReference type="SUPFAM" id="SSF46894">
    <property type="entry name" value="C-terminal effector domain of the bipartite response regulators"/>
    <property type="match status" value="2"/>
</dbReference>
<dbReference type="InterPro" id="IPR000792">
    <property type="entry name" value="Tscrpt_reg_LuxR_C"/>
</dbReference>
<dbReference type="InterPro" id="IPR016032">
    <property type="entry name" value="Sig_transdc_resp-reg_C-effctor"/>
</dbReference>
<dbReference type="InterPro" id="IPR039420">
    <property type="entry name" value="WalR-like"/>
</dbReference>
<feature type="domain" description="HTH luxR-type" evidence="2">
    <location>
        <begin position="147"/>
        <end position="212"/>
    </location>
</feature>
<keyword evidence="1" id="KW-0238">DNA-binding</keyword>
<reference evidence="3 4" key="1">
    <citation type="submission" date="2018-06" db="EMBL/GenBank/DDBJ databases">
        <authorList>
            <consortium name="Pathogen Informatics"/>
            <person name="Doyle S."/>
        </authorList>
    </citation>
    <scope>NUCLEOTIDE SEQUENCE [LARGE SCALE GENOMIC DNA]</scope>
    <source>
        <strain evidence="3 4">NCTC9081</strain>
    </source>
</reference>
<protein>
    <submittedName>
        <fullName evidence="3">Transcriptional regulator</fullName>
    </submittedName>
</protein>
<evidence type="ECO:0000259" key="2">
    <source>
        <dbReference type="PROSITE" id="PS50043"/>
    </source>
</evidence>
<dbReference type="InterPro" id="IPR036388">
    <property type="entry name" value="WH-like_DNA-bd_sf"/>
</dbReference>
<dbReference type="AlphaFoldDB" id="A0A376VYM1"/>
<evidence type="ECO:0000313" key="4">
    <source>
        <dbReference type="Proteomes" id="UP000254716"/>
    </source>
</evidence>
<dbReference type="PANTHER" id="PTHR43214">
    <property type="entry name" value="TWO-COMPONENT RESPONSE REGULATOR"/>
    <property type="match status" value="1"/>
</dbReference>
<organism evidence="3 4">
    <name type="scientific">Escherichia coli</name>
    <dbReference type="NCBI Taxonomy" id="562"/>
    <lineage>
        <taxon>Bacteria</taxon>
        <taxon>Pseudomonadati</taxon>
        <taxon>Pseudomonadota</taxon>
        <taxon>Gammaproteobacteria</taxon>
        <taxon>Enterobacterales</taxon>
        <taxon>Enterobacteriaceae</taxon>
        <taxon>Escherichia</taxon>
    </lineage>
</organism>
<dbReference type="FunFam" id="1.10.10.10:FF:000540">
    <property type="entry name" value="DNA-binding transcriptional activator BglJ"/>
    <property type="match status" value="1"/>
</dbReference>
<dbReference type="Proteomes" id="UP000254716">
    <property type="component" value="Unassembled WGS sequence"/>
</dbReference>
<evidence type="ECO:0000256" key="1">
    <source>
        <dbReference type="ARBA" id="ARBA00023125"/>
    </source>
</evidence>
<name>A0A376VYM1_ECOLX</name>
<dbReference type="GO" id="GO:0003677">
    <property type="term" value="F:DNA binding"/>
    <property type="evidence" value="ECO:0007669"/>
    <property type="project" value="UniProtKB-KW"/>
</dbReference>
<proteinExistence type="predicted"/>
<dbReference type="PRINTS" id="PR00038">
    <property type="entry name" value="HTHLUXR"/>
</dbReference>